<dbReference type="Gene3D" id="3.40.1580.10">
    <property type="entry name" value="SMI1/KNR4-like"/>
    <property type="match status" value="1"/>
</dbReference>
<evidence type="ECO:0000256" key="1">
    <source>
        <dbReference type="SAM" id="MobiDB-lite"/>
    </source>
</evidence>
<feature type="domain" description="Knr4/Smi1-like" evidence="2">
    <location>
        <begin position="19"/>
        <end position="142"/>
    </location>
</feature>
<sequence length="168" mass="19296">MAEGPNHPPLPPGHGLHPPAGELEVSQLEERLGVSLPPSYRQFLLFSDGWGVEEYSLWPVAEVGWLRDVWPSTVEAWTSPRDEERPSVPDDLYFVYGKEQNSHDIRNEYLPDTLLVGQWDGDLLLNPHVTTSDGEWEAWLLAAWMPGANRHRSFWDLMKDLCTPRRRL</sequence>
<keyword evidence="4" id="KW-1185">Reference proteome</keyword>
<protein>
    <recommendedName>
        <fullName evidence="2">Knr4/Smi1-like domain-containing protein</fullName>
    </recommendedName>
</protein>
<accession>A0ABP7BW19</accession>
<dbReference type="InterPro" id="IPR037883">
    <property type="entry name" value="Knr4/Smi1-like_sf"/>
</dbReference>
<dbReference type="Pfam" id="PF09346">
    <property type="entry name" value="SMI1_KNR4"/>
    <property type="match status" value="1"/>
</dbReference>
<comment type="caution">
    <text evidence="3">The sequence shown here is derived from an EMBL/GenBank/DDBJ whole genome shotgun (WGS) entry which is preliminary data.</text>
</comment>
<reference evidence="4" key="1">
    <citation type="journal article" date="2019" name="Int. J. Syst. Evol. Microbiol.">
        <title>The Global Catalogue of Microorganisms (GCM) 10K type strain sequencing project: providing services to taxonomists for standard genome sequencing and annotation.</title>
        <authorList>
            <consortium name="The Broad Institute Genomics Platform"/>
            <consortium name="The Broad Institute Genome Sequencing Center for Infectious Disease"/>
            <person name="Wu L."/>
            <person name="Ma J."/>
        </authorList>
    </citation>
    <scope>NUCLEOTIDE SEQUENCE [LARGE SCALE GENOMIC DNA]</scope>
    <source>
        <strain evidence="4">JCM 16904</strain>
    </source>
</reference>
<dbReference type="InterPro" id="IPR018958">
    <property type="entry name" value="Knr4/Smi1-like_dom"/>
</dbReference>
<dbReference type="SMART" id="SM00860">
    <property type="entry name" value="SMI1_KNR4"/>
    <property type="match status" value="1"/>
</dbReference>
<name>A0ABP7BW19_9ACTN</name>
<feature type="region of interest" description="Disordered" evidence="1">
    <location>
        <begin position="1"/>
        <end position="20"/>
    </location>
</feature>
<evidence type="ECO:0000259" key="2">
    <source>
        <dbReference type="SMART" id="SM00860"/>
    </source>
</evidence>
<gene>
    <name evidence="3" type="ORF">GCM10022224_036480</name>
</gene>
<evidence type="ECO:0000313" key="3">
    <source>
        <dbReference type="EMBL" id="GAA3669072.1"/>
    </source>
</evidence>
<dbReference type="EMBL" id="BAAAZP010000074">
    <property type="protein sequence ID" value="GAA3669072.1"/>
    <property type="molecule type" value="Genomic_DNA"/>
</dbReference>
<dbReference type="Proteomes" id="UP001500902">
    <property type="component" value="Unassembled WGS sequence"/>
</dbReference>
<evidence type="ECO:0000313" key="4">
    <source>
        <dbReference type="Proteomes" id="UP001500902"/>
    </source>
</evidence>
<dbReference type="SUPFAM" id="SSF160631">
    <property type="entry name" value="SMI1/KNR4-like"/>
    <property type="match status" value="1"/>
</dbReference>
<proteinExistence type="predicted"/>
<feature type="compositionally biased region" description="Pro residues" evidence="1">
    <location>
        <begin position="1"/>
        <end position="12"/>
    </location>
</feature>
<organism evidence="3 4">
    <name type="scientific">Nonomuraea antimicrobica</name>
    <dbReference type="NCBI Taxonomy" id="561173"/>
    <lineage>
        <taxon>Bacteria</taxon>
        <taxon>Bacillati</taxon>
        <taxon>Actinomycetota</taxon>
        <taxon>Actinomycetes</taxon>
        <taxon>Streptosporangiales</taxon>
        <taxon>Streptosporangiaceae</taxon>
        <taxon>Nonomuraea</taxon>
    </lineage>
</organism>